<dbReference type="KEGG" id="crq:GCK72_003132"/>
<name>A0A6A5HWM5_CAERE</name>
<organism evidence="2 3">
    <name type="scientific">Caenorhabditis remanei</name>
    <name type="common">Caenorhabditis vulgaris</name>
    <dbReference type="NCBI Taxonomy" id="31234"/>
    <lineage>
        <taxon>Eukaryota</taxon>
        <taxon>Metazoa</taxon>
        <taxon>Ecdysozoa</taxon>
        <taxon>Nematoda</taxon>
        <taxon>Chromadorea</taxon>
        <taxon>Rhabditida</taxon>
        <taxon>Rhabditina</taxon>
        <taxon>Rhabditomorpha</taxon>
        <taxon>Rhabditoidea</taxon>
        <taxon>Rhabditidae</taxon>
        <taxon>Peloderinae</taxon>
        <taxon>Caenorhabditis</taxon>
    </lineage>
</organism>
<protein>
    <recommendedName>
        <fullName evidence="1">F-box domain-containing protein</fullName>
    </recommendedName>
</protein>
<accession>A0A6A5HWM5</accession>
<dbReference type="CTD" id="9827759"/>
<comment type="caution">
    <text evidence="2">The sequence shown here is derived from an EMBL/GenBank/DDBJ whole genome shotgun (WGS) entry which is preliminary data.</text>
</comment>
<reference evidence="2 3" key="1">
    <citation type="submission" date="2019-12" db="EMBL/GenBank/DDBJ databases">
        <title>Chromosome-level assembly of the Caenorhabditis remanei genome.</title>
        <authorList>
            <person name="Teterina A.A."/>
            <person name="Willis J.H."/>
            <person name="Phillips P.C."/>
        </authorList>
    </citation>
    <scope>NUCLEOTIDE SEQUENCE [LARGE SCALE GENOMIC DNA]</scope>
    <source>
        <strain evidence="2 3">PX506</strain>
        <tissue evidence="2">Whole organism</tissue>
    </source>
</reference>
<dbReference type="AlphaFoldDB" id="A0A6A5HWM5"/>
<sequence length="315" mass="36539">MSSPFPLLRLPRLVLFDVFKSLDIDEKIQLSICSKKISTEINNARFYSQKVIVDLDILRKKIRVHSENIKDAFDIFNCYDNGESNKPYIKQYRIEGHTVPVISYTTGMDTFWKNYREGFLSVTQHLLKMFQCKISADISIYHSDSLQPIISELFDLQVEFKTVTINLKGSEDENLLWNQISNNLELVEDLIISSSFYHSFRPVFTSWSQNICIWNSSWFTLEYLLTCTCTTITLGWSRLGNKDLDVVLKNWKAGGFLNLDRLTIDSMWFTNDEVLILDMNFRELNGMVIQTDDGSKKATVNTGYGRIEMSVTLFQ</sequence>
<dbReference type="Pfam" id="PF07735">
    <property type="entry name" value="FBA_2"/>
    <property type="match status" value="1"/>
</dbReference>
<proteinExistence type="predicted"/>
<evidence type="ECO:0000259" key="1">
    <source>
        <dbReference type="PROSITE" id="PS50181"/>
    </source>
</evidence>
<dbReference type="EMBL" id="WUAV01000001">
    <property type="protein sequence ID" value="KAF1771306.1"/>
    <property type="molecule type" value="Genomic_DNA"/>
</dbReference>
<dbReference type="PANTHER" id="PTHR21503">
    <property type="entry name" value="F-BOX-CONTAINING HYPOTHETICAL PROTEIN C.ELEGANS"/>
    <property type="match status" value="1"/>
</dbReference>
<dbReference type="InterPro" id="IPR001810">
    <property type="entry name" value="F-box_dom"/>
</dbReference>
<gene>
    <name evidence="2" type="ORF">GCK72_003132</name>
</gene>
<dbReference type="InterPro" id="IPR012885">
    <property type="entry name" value="F-box_Sdz-33"/>
</dbReference>
<dbReference type="PANTHER" id="PTHR21503:SF52">
    <property type="entry name" value="F-BOX DOMAIN-CONTAINING PROTEIN"/>
    <property type="match status" value="1"/>
</dbReference>
<feature type="domain" description="F-box" evidence="1">
    <location>
        <begin position="4"/>
        <end position="50"/>
    </location>
</feature>
<dbReference type="RefSeq" id="XP_003097056.2">
    <property type="nucleotide sequence ID" value="XM_003097008.2"/>
</dbReference>
<evidence type="ECO:0000313" key="3">
    <source>
        <dbReference type="Proteomes" id="UP000483820"/>
    </source>
</evidence>
<dbReference type="Pfam" id="PF00646">
    <property type="entry name" value="F-box"/>
    <property type="match status" value="1"/>
</dbReference>
<dbReference type="Proteomes" id="UP000483820">
    <property type="component" value="Chromosome I"/>
</dbReference>
<dbReference type="PROSITE" id="PS50181">
    <property type="entry name" value="FBOX"/>
    <property type="match status" value="1"/>
</dbReference>
<dbReference type="GeneID" id="9827759"/>
<evidence type="ECO:0000313" key="2">
    <source>
        <dbReference type="EMBL" id="KAF1771306.1"/>
    </source>
</evidence>